<evidence type="ECO:0000313" key="5">
    <source>
        <dbReference type="EMBL" id="QJY48966.1"/>
    </source>
</evidence>
<keyword evidence="2" id="KW-0238">DNA-binding</keyword>
<keyword evidence="6" id="KW-1185">Reference proteome</keyword>
<dbReference type="EMBL" id="CP053564">
    <property type="protein sequence ID" value="QJY48966.1"/>
    <property type="molecule type" value="Genomic_DNA"/>
</dbReference>
<dbReference type="InterPro" id="IPR018060">
    <property type="entry name" value="HTH_AraC"/>
</dbReference>
<dbReference type="Gene3D" id="1.10.10.60">
    <property type="entry name" value="Homeodomain-like"/>
    <property type="match status" value="1"/>
</dbReference>
<evidence type="ECO:0000256" key="2">
    <source>
        <dbReference type="ARBA" id="ARBA00023125"/>
    </source>
</evidence>
<dbReference type="PROSITE" id="PS01124">
    <property type="entry name" value="HTH_ARAC_FAMILY_2"/>
    <property type="match status" value="1"/>
</dbReference>
<sequence>MREQPYGSTVLRTSDVAEAEHVVSAVYVPHRLRARRSLDVRLDLVESARLTFGYLTYGGEAVLDVPPMGSCYHVNITLGGCTEVRHGGTSVTTAAGRSGAVLSPGLPSTLFWSGDAAQFAVKIPVSAMVEQTSALLHDAVDVAPVFDPHVDLTGAGAGILPAARFLARQLGGGAPLDDLVRRETESYLLTQLLLGTGHSYSGRLADHVGPAGRLAFEEAVDYVESYPERVLGTAELADVVGTTATALAAAFENELGLTVEEFVRGVRLTRVHAEVRGARDRAVEVASLAARWGFRGAADLRAAYRVQYGADLDGAPAVNPG</sequence>
<evidence type="ECO:0000256" key="1">
    <source>
        <dbReference type="ARBA" id="ARBA00023015"/>
    </source>
</evidence>
<dbReference type="InterPro" id="IPR035418">
    <property type="entry name" value="AraC-bd_2"/>
</dbReference>
<dbReference type="PANTHER" id="PTHR46796">
    <property type="entry name" value="HTH-TYPE TRANSCRIPTIONAL ACTIVATOR RHAS-RELATED"/>
    <property type="match status" value="1"/>
</dbReference>
<dbReference type="Proteomes" id="UP000505377">
    <property type="component" value="Chromosome"/>
</dbReference>
<dbReference type="AlphaFoldDB" id="A0A6M6JNU8"/>
<evidence type="ECO:0000313" key="6">
    <source>
        <dbReference type="Proteomes" id="UP000505377"/>
    </source>
</evidence>
<proteinExistence type="predicted"/>
<keyword evidence="3" id="KW-0804">Transcription</keyword>
<keyword evidence="1" id="KW-0805">Transcription regulation</keyword>
<organism evidence="5 6">
    <name type="scientific">Pseudonocardia broussonetiae</name>
    <dbReference type="NCBI Taxonomy" id="2736640"/>
    <lineage>
        <taxon>Bacteria</taxon>
        <taxon>Bacillati</taxon>
        <taxon>Actinomycetota</taxon>
        <taxon>Actinomycetes</taxon>
        <taxon>Pseudonocardiales</taxon>
        <taxon>Pseudonocardiaceae</taxon>
        <taxon>Pseudonocardia</taxon>
    </lineage>
</organism>
<dbReference type="InterPro" id="IPR050204">
    <property type="entry name" value="AraC_XylS_family_regulators"/>
</dbReference>
<dbReference type="GO" id="GO:0003700">
    <property type="term" value="F:DNA-binding transcription factor activity"/>
    <property type="evidence" value="ECO:0007669"/>
    <property type="project" value="InterPro"/>
</dbReference>
<dbReference type="GO" id="GO:0043565">
    <property type="term" value="F:sequence-specific DNA binding"/>
    <property type="evidence" value="ECO:0007669"/>
    <property type="project" value="InterPro"/>
</dbReference>
<protein>
    <submittedName>
        <fullName evidence="5">Helix-turn-helix domain-containing protein</fullName>
    </submittedName>
</protein>
<gene>
    <name evidence="5" type="ORF">HOP40_26920</name>
</gene>
<feature type="domain" description="HTH araC/xylS-type" evidence="4">
    <location>
        <begin position="217"/>
        <end position="309"/>
    </location>
</feature>
<dbReference type="KEGG" id="pbro:HOP40_26920"/>
<dbReference type="Pfam" id="PF14525">
    <property type="entry name" value="AraC_binding_2"/>
    <property type="match status" value="1"/>
</dbReference>
<evidence type="ECO:0000256" key="3">
    <source>
        <dbReference type="ARBA" id="ARBA00023163"/>
    </source>
</evidence>
<reference evidence="5 6" key="1">
    <citation type="submission" date="2020-05" db="EMBL/GenBank/DDBJ databases">
        <authorList>
            <person name="Mo P."/>
        </authorList>
    </citation>
    <scope>NUCLEOTIDE SEQUENCE [LARGE SCALE GENOMIC DNA]</scope>
    <source>
        <strain evidence="5 6">Gen01</strain>
    </source>
</reference>
<dbReference type="RefSeq" id="WP_172163665.1">
    <property type="nucleotide sequence ID" value="NZ_CP053564.1"/>
</dbReference>
<accession>A0A6M6JNU8</accession>
<dbReference type="PANTHER" id="PTHR46796:SF6">
    <property type="entry name" value="ARAC SUBFAMILY"/>
    <property type="match status" value="1"/>
</dbReference>
<evidence type="ECO:0000259" key="4">
    <source>
        <dbReference type="PROSITE" id="PS01124"/>
    </source>
</evidence>
<name>A0A6M6JNU8_9PSEU</name>